<evidence type="ECO:0000256" key="1">
    <source>
        <dbReference type="SAM" id="Phobius"/>
    </source>
</evidence>
<dbReference type="RefSeq" id="WP_215096686.1">
    <property type="nucleotide sequence ID" value="NZ_JBHSFE010000004.1"/>
</dbReference>
<name>A0ABV9G0Q7_9ACTN</name>
<organism evidence="2 3">
    <name type="scientific">Streptomyces maoxianensis</name>
    <dbReference type="NCBI Taxonomy" id="1459942"/>
    <lineage>
        <taxon>Bacteria</taxon>
        <taxon>Bacillati</taxon>
        <taxon>Actinomycetota</taxon>
        <taxon>Actinomycetes</taxon>
        <taxon>Kitasatosporales</taxon>
        <taxon>Streptomycetaceae</taxon>
        <taxon>Streptomyces</taxon>
    </lineage>
</organism>
<sequence>MADPGPERRHVVAVRNYRRATGKPKDEGTPLVVLMLVTTTPAVLAAALLRPRSRSAAGRGRA</sequence>
<protein>
    <submittedName>
        <fullName evidence="2">Uncharacterized protein</fullName>
    </submittedName>
</protein>
<evidence type="ECO:0000313" key="2">
    <source>
        <dbReference type="EMBL" id="MFC4606784.1"/>
    </source>
</evidence>
<comment type="caution">
    <text evidence="2">The sequence shown here is derived from an EMBL/GenBank/DDBJ whole genome shotgun (WGS) entry which is preliminary data.</text>
</comment>
<dbReference type="Proteomes" id="UP001595993">
    <property type="component" value="Unassembled WGS sequence"/>
</dbReference>
<keyword evidence="1" id="KW-0472">Membrane</keyword>
<proteinExistence type="predicted"/>
<evidence type="ECO:0000313" key="3">
    <source>
        <dbReference type="Proteomes" id="UP001595993"/>
    </source>
</evidence>
<gene>
    <name evidence="2" type="ORF">ACFO9E_02925</name>
</gene>
<keyword evidence="3" id="KW-1185">Reference proteome</keyword>
<dbReference type="EMBL" id="JBHSFE010000004">
    <property type="protein sequence ID" value="MFC4606784.1"/>
    <property type="molecule type" value="Genomic_DNA"/>
</dbReference>
<keyword evidence="1" id="KW-0812">Transmembrane</keyword>
<feature type="transmembrane region" description="Helical" evidence="1">
    <location>
        <begin position="31"/>
        <end position="49"/>
    </location>
</feature>
<reference evidence="3" key="1">
    <citation type="journal article" date="2019" name="Int. J. Syst. Evol. Microbiol.">
        <title>The Global Catalogue of Microorganisms (GCM) 10K type strain sequencing project: providing services to taxonomists for standard genome sequencing and annotation.</title>
        <authorList>
            <consortium name="The Broad Institute Genomics Platform"/>
            <consortium name="The Broad Institute Genome Sequencing Center for Infectious Disease"/>
            <person name="Wu L."/>
            <person name="Ma J."/>
        </authorList>
    </citation>
    <scope>NUCLEOTIDE SEQUENCE [LARGE SCALE GENOMIC DNA]</scope>
    <source>
        <strain evidence="3">CGMCC 4.7139</strain>
    </source>
</reference>
<keyword evidence="1" id="KW-1133">Transmembrane helix</keyword>
<accession>A0ABV9G0Q7</accession>